<accession>A0A2N1P482</accession>
<evidence type="ECO:0000256" key="8">
    <source>
        <dbReference type="SAM" id="MobiDB-lite"/>
    </source>
</evidence>
<comment type="function">
    <text evidence="7">Component of the Mediator complex, a coactivator involved in the regulated transcription of nearly all RNA polymerase II-dependent genes. Mediator functions as a bridge to convey information from gene-specific regulatory proteins to the basal RNA polymerase II transcription machinery. Mediator is recruited to promoters by direct interactions with regulatory proteins and serves as a scaffold for the assembly of a functional preinitiation complex with RNA polymerase II and the general transcription factors.</text>
</comment>
<evidence type="ECO:0000313" key="9">
    <source>
        <dbReference type="EMBL" id="PKK80885.1"/>
    </source>
</evidence>
<evidence type="ECO:0000256" key="1">
    <source>
        <dbReference type="ARBA" id="ARBA00004123"/>
    </source>
</evidence>
<dbReference type="OrthoDB" id="5528926at2759"/>
<dbReference type="VEuPathDB" id="FungiDB:RhiirA1_528721"/>
<comment type="similarity">
    <text evidence="2 7">Belongs to the Mediator complex subunit 9 family.</text>
</comment>
<feature type="region of interest" description="Disordered" evidence="8">
    <location>
        <begin position="18"/>
        <end position="37"/>
    </location>
</feature>
<proteinExistence type="inferred from homology"/>
<feature type="compositionally biased region" description="Polar residues" evidence="8">
    <location>
        <begin position="264"/>
        <end position="276"/>
    </location>
</feature>
<feature type="compositionally biased region" description="Low complexity" evidence="8">
    <location>
        <begin position="246"/>
        <end position="263"/>
    </location>
</feature>
<name>A0A2N1P482_9GLOM</name>
<evidence type="ECO:0000256" key="5">
    <source>
        <dbReference type="ARBA" id="ARBA00023163"/>
    </source>
</evidence>
<evidence type="ECO:0000256" key="6">
    <source>
        <dbReference type="ARBA" id="ARBA00023242"/>
    </source>
</evidence>
<dbReference type="VEuPathDB" id="FungiDB:FUN_013166"/>
<keyword evidence="5 7" id="KW-0804">Transcription</keyword>
<dbReference type="AlphaFoldDB" id="A0A2N1P482"/>
<evidence type="ECO:0000256" key="7">
    <source>
        <dbReference type="RuleBase" id="RU364145"/>
    </source>
</evidence>
<keyword evidence="6 7" id="KW-0539">Nucleus</keyword>
<evidence type="ECO:0000256" key="2">
    <source>
        <dbReference type="ARBA" id="ARBA00008089"/>
    </source>
</evidence>
<reference evidence="9 10" key="1">
    <citation type="submission" date="2016-04" db="EMBL/GenBank/DDBJ databases">
        <title>Genome analyses suggest a sexual origin of heterokaryosis in a supposedly ancient asexual fungus.</title>
        <authorList>
            <person name="Ropars J."/>
            <person name="Sedzielewska K."/>
            <person name="Noel J."/>
            <person name="Charron P."/>
            <person name="Farinelli L."/>
            <person name="Marton T."/>
            <person name="Kruger M."/>
            <person name="Pelin A."/>
            <person name="Brachmann A."/>
            <person name="Corradi N."/>
        </authorList>
    </citation>
    <scope>NUCLEOTIDE SEQUENCE [LARGE SCALE GENOMIC DNA]</scope>
    <source>
        <strain evidence="9 10">C2</strain>
    </source>
</reference>
<organism evidence="9 10">
    <name type="scientific">Rhizophagus irregularis</name>
    <dbReference type="NCBI Taxonomy" id="588596"/>
    <lineage>
        <taxon>Eukaryota</taxon>
        <taxon>Fungi</taxon>
        <taxon>Fungi incertae sedis</taxon>
        <taxon>Mucoromycota</taxon>
        <taxon>Glomeromycotina</taxon>
        <taxon>Glomeromycetes</taxon>
        <taxon>Glomerales</taxon>
        <taxon>Glomeraceae</taxon>
        <taxon>Rhizophagus</taxon>
    </lineage>
</organism>
<gene>
    <name evidence="7" type="primary">MED9</name>
    <name evidence="9" type="ORF">RhiirC2_841395</name>
</gene>
<sequence>MQSYSSFDSTVLVTPGSSFMLSQSQPQTPVTATGSSSEIDRFPREEFSFLPHILQILDKVETGKNEQEIKAMMRKLKDKVNRCQKILDDLPGADLSRERQERLRNEDKEILENKKKRRQRYLGLQIFQTAAAICYNNQNIQNIQSNPPNPDNPINPLDQSNPINPLDSLNSLDSLGSIDPIDSLNSLDSLNSISILPLDSLNTLDPLNLIDPPNSSNQISLLDSLDTFDAINSLELESINQINPDTTTTTTTNTTTTTTVNTVPTEDNNQMDTTEG</sequence>
<evidence type="ECO:0000256" key="4">
    <source>
        <dbReference type="ARBA" id="ARBA00023159"/>
    </source>
</evidence>
<dbReference type="EMBL" id="LLXL01000004">
    <property type="protein sequence ID" value="PKK80885.1"/>
    <property type="molecule type" value="Genomic_DNA"/>
</dbReference>
<dbReference type="Pfam" id="PF07544">
    <property type="entry name" value="Med9"/>
    <property type="match status" value="1"/>
</dbReference>
<comment type="caution">
    <text evidence="9">The sequence shown here is derived from an EMBL/GenBank/DDBJ whole genome shotgun (WGS) entry which is preliminary data.</text>
</comment>
<feature type="region of interest" description="Disordered" evidence="8">
    <location>
        <begin position="142"/>
        <end position="168"/>
    </location>
</feature>
<evidence type="ECO:0000256" key="3">
    <source>
        <dbReference type="ARBA" id="ARBA00023015"/>
    </source>
</evidence>
<dbReference type="Proteomes" id="UP000233469">
    <property type="component" value="Unassembled WGS sequence"/>
</dbReference>
<reference evidence="9 10" key="2">
    <citation type="submission" date="2017-10" db="EMBL/GenBank/DDBJ databases">
        <title>Extensive intraspecific genome diversity in a model arbuscular mycorrhizal fungus.</title>
        <authorList>
            <person name="Chen E.C.H."/>
            <person name="Morin E."/>
            <person name="Baudet D."/>
            <person name="Noel J."/>
            <person name="Ndikumana S."/>
            <person name="Charron P."/>
            <person name="St-Onge C."/>
            <person name="Giorgi J."/>
            <person name="Grigoriev I.V."/>
            <person name="Roux C."/>
            <person name="Martin F.M."/>
            <person name="Corradi N."/>
        </authorList>
    </citation>
    <scope>NUCLEOTIDE SEQUENCE [LARGE SCALE GENOMIC DNA]</scope>
    <source>
        <strain evidence="9 10">C2</strain>
    </source>
</reference>
<comment type="subcellular location">
    <subcellularLocation>
        <location evidence="1 7">Nucleus</location>
    </subcellularLocation>
</comment>
<protein>
    <recommendedName>
        <fullName evidence="7">Mediator of RNA polymerase II transcription subunit 9</fullName>
    </recommendedName>
    <alternativeName>
        <fullName evidence="7">Mediator complex subunit 9</fullName>
    </alternativeName>
</protein>
<keyword evidence="4 7" id="KW-0010">Activator</keyword>
<keyword evidence="3 7" id="KW-0805">Transcription regulation</keyword>
<comment type="subunit">
    <text evidence="7">Component of the Mediator complex.</text>
</comment>
<dbReference type="VEuPathDB" id="FungiDB:RhiirFUN_020317"/>
<dbReference type="InterPro" id="IPR011425">
    <property type="entry name" value="Med9"/>
</dbReference>
<feature type="region of interest" description="Disordered" evidence="8">
    <location>
        <begin position="242"/>
        <end position="276"/>
    </location>
</feature>
<evidence type="ECO:0000313" key="10">
    <source>
        <dbReference type="Proteomes" id="UP000233469"/>
    </source>
</evidence>